<sequence length="227" mass="26967">MVNSVETGKRYNNIKVLEYSHTNKHNKRKYKCKCMVCGKIFITLGTTVKTGRLKSCGCLSNKKAQERMKKHGMHGTQIYNRWKGMKSRCRSKSYHAYHRYNGKGITVCERWLNDFMNFYNDMNDTFFEGAELDRIDNSKGYYPENCRWVTHKQNCNNRDKYKNNTGYTGIHFGKKNKTYQVNMCHKRKSIYIGSYKNIKDAVNARKSFILKFNKDNGTNYKYEEYQE</sequence>
<dbReference type="EMBL" id="OQ890321">
    <property type="protein sequence ID" value="WLJ26025.1"/>
    <property type="molecule type" value="Genomic_DNA"/>
</dbReference>
<organism evidence="1">
    <name type="scientific">Staphylococcus phage HS13</name>
    <dbReference type="NCBI Taxonomy" id="3056403"/>
    <lineage>
        <taxon>Viruses</taxon>
    </lineage>
</organism>
<name>A0AA49X4D5_9VIRU</name>
<dbReference type="GO" id="GO:0004519">
    <property type="term" value="F:endonuclease activity"/>
    <property type="evidence" value="ECO:0007669"/>
    <property type="project" value="UniProtKB-KW"/>
</dbReference>
<accession>A0AA49X4D5</accession>
<keyword evidence="1" id="KW-0378">Hydrolase</keyword>
<keyword evidence="1" id="KW-0540">Nuclease</keyword>
<protein>
    <submittedName>
        <fullName evidence="1">Homing endonuclease</fullName>
    </submittedName>
</protein>
<proteinExistence type="predicted"/>
<reference evidence="1" key="1">
    <citation type="submission" date="2023-04" db="EMBL/GenBank/DDBJ databases">
        <title>The human skin virome in hidradenitis suppurativa patients.</title>
        <authorList>
            <person name="Jansen D."/>
        </authorList>
    </citation>
    <scope>NUCLEOTIDE SEQUENCE</scope>
    <source>
        <strain evidence="1">VC3_JansenPhageJ</strain>
    </source>
</reference>
<evidence type="ECO:0000313" key="1">
    <source>
        <dbReference type="EMBL" id="WLJ26025.1"/>
    </source>
</evidence>
<keyword evidence="1" id="KW-0255">Endonuclease</keyword>